<proteinExistence type="predicted"/>
<dbReference type="Proteomes" id="UP000177777">
    <property type="component" value="Unassembled WGS sequence"/>
</dbReference>
<organism evidence="2 3">
    <name type="scientific">Candidatus Nomurabacteria bacterium RIFCSPHIGHO2_02_FULL_41_18</name>
    <dbReference type="NCBI Taxonomy" id="1801754"/>
    <lineage>
        <taxon>Bacteria</taxon>
        <taxon>Candidatus Nomuraibacteriota</taxon>
    </lineage>
</organism>
<dbReference type="STRING" id="1801754.A3D42_02850"/>
<evidence type="ECO:0000256" key="1">
    <source>
        <dbReference type="SAM" id="Phobius"/>
    </source>
</evidence>
<keyword evidence="1" id="KW-0472">Membrane</keyword>
<comment type="caution">
    <text evidence="2">The sequence shown here is derived from an EMBL/GenBank/DDBJ whole genome shotgun (WGS) entry which is preliminary data.</text>
</comment>
<dbReference type="AlphaFoldDB" id="A0A1F6W879"/>
<dbReference type="EMBL" id="MFUE01000001">
    <property type="protein sequence ID" value="OGI78128.1"/>
    <property type="molecule type" value="Genomic_DNA"/>
</dbReference>
<accession>A0A1F6W879</accession>
<feature type="transmembrane region" description="Helical" evidence="1">
    <location>
        <begin position="9"/>
        <end position="28"/>
    </location>
</feature>
<name>A0A1F6W879_9BACT</name>
<reference evidence="2 3" key="1">
    <citation type="journal article" date="2016" name="Nat. Commun.">
        <title>Thousands of microbial genomes shed light on interconnected biogeochemical processes in an aquifer system.</title>
        <authorList>
            <person name="Anantharaman K."/>
            <person name="Brown C.T."/>
            <person name="Hug L.A."/>
            <person name="Sharon I."/>
            <person name="Castelle C.J."/>
            <person name="Probst A.J."/>
            <person name="Thomas B.C."/>
            <person name="Singh A."/>
            <person name="Wilkins M.J."/>
            <person name="Karaoz U."/>
            <person name="Brodie E.L."/>
            <person name="Williams K.H."/>
            <person name="Hubbard S.S."/>
            <person name="Banfield J.F."/>
        </authorList>
    </citation>
    <scope>NUCLEOTIDE SEQUENCE [LARGE SCALE GENOMIC DNA]</scope>
</reference>
<keyword evidence="1" id="KW-0812">Transmembrane</keyword>
<evidence type="ECO:0000313" key="3">
    <source>
        <dbReference type="Proteomes" id="UP000177777"/>
    </source>
</evidence>
<evidence type="ECO:0000313" key="2">
    <source>
        <dbReference type="EMBL" id="OGI78128.1"/>
    </source>
</evidence>
<protein>
    <recommendedName>
        <fullName evidence="4">Glucose/sorbosone dehydrogenase</fullName>
    </recommendedName>
</protein>
<sequence length="260" mass="29395">MTWALRRQIFYVGILLLFFSVFGFMIIYPSLNKAPTCSDGKQNGDETGVDCGGSCLRACLFEADSVSVLWSRSFEVVPGRYNAVAYLENYNKNFAIEKIKYSFRFADENNVYLGRRQGVAHIPPGRAFAIFERGVEFGNAVPVYTTFEFTEAPLWINVPDEILNQAKLVISETDLSGEETSPRLSATVRNLSLFTIPDIALTVILYGEDRNALSTSSTYLDELKKQESKIVNFTWPMPFGKKVIKKEILPVYNIFSVRLE</sequence>
<keyword evidence="1" id="KW-1133">Transmembrane helix</keyword>
<gene>
    <name evidence="2" type="ORF">A3D42_02850</name>
</gene>
<evidence type="ECO:0008006" key="4">
    <source>
        <dbReference type="Google" id="ProtNLM"/>
    </source>
</evidence>